<evidence type="ECO:0000313" key="4">
    <source>
        <dbReference type="Proteomes" id="UP001303001"/>
    </source>
</evidence>
<proteinExistence type="predicted"/>
<keyword evidence="1" id="KW-0732">Signal</keyword>
<evidence type="ECO:0000256" key="1">
    <source>
        <dbReference type="SAM" id="SignalP"/>
    </source>
</evidence>
<dbReference type="CDD" id="cd00146">
    <property type="entry name" value="PKD"/>
    <property type="match status" value="1"/>
</dbReference>
<accession>A0ABZ0A402</accession>
<protein>
    <submittedName>
        <fullName evidence="3">PKD domain-containing protein</fullName>
    </submittedName>
</protein>
<feature type="domain" description="PKD" evidence="2">
    <location>
        <begin position="282"/>
        <end position="364"/>
    </location>
</feature>
<dbReference type="InterPro" id="IPR013783">
    <property type="entry name" value="Ig-like_fold"/>
</dbReference>
<dbReference type="EMBL" id="CP134876">
    <property type="protein sequence ID" value="WNM42153.1"/>
    <property type="molecule type" value="Genomic_DNA"/>
</dbReference>
<dbReference type="SUPFAM" id="SSF49299">
    <property type="entry name" value="PKD domain"/>
    <property type="match status" value="1"/>
</dbReference>
<sequence length="480" mass="50988">MVRRHAARLVVAFGGVIALLAAGQTAAFAAPTNDDYSAAIAVETLPFTTTIDTSGATTGPTDPTTCANKGSVWFTVTPERDGRLQADTIGSDYDTVLSAFTGEPGAFTHLACNDDYQAQQSRVAFPVTAGTTYRLMVAVCCGNGGAGGGSLRLSVSYVPPPPNDNFADAIAVTGLPYSNTQPYEAATREAGERSVCASSQHTTWYSYTPTTTTSVVAQTNPAYAGINVYLGSSLGGLSYVRCTGLYDYGSLTFVAEAGRTYLFQVSGDGTASHAFQLVEAPDPVANFAYSRSDPNSFELTAFSQTAHDPAGAGIESYTWDFGDGSTSTEANPVHRFPRDGDYPVRLAVETPDGRTDSITRVVEVRTHDVAIVRVKVPTSARVGQTVTVEVHVQNTRYEENVQVDLYKSLAGDYAHLGAVKQLVPVREAGRTTRFAFTYTVTADDLALGKLTFRAAADLSPNRDAIPADNELLSTPVKIIR</sequence>
<name>A0ABZ0A402_9ACTN</name>
<dbReference type="InterPro" id="IPR022409">
    <property type="entry name" value="PKD/Chitinase_dom"/>
</dbReference>
<reference evidence="3 4" key="1">
    <citation type="submission" date="2023-09" db="EMBL/GenBank/DDBJ databases">
        <title>Micromonospora halotolerans DSM 45598 genome sequence.</title>
        <authorList>
            <person name="Mo P."/>
        </authorList>
    </citation>
    <scope>NUCLEOTIDE SEQUENCE [LARGE SCALE GENOMIC DNA]</scope>
    <source>
        <strain evidence="3 4">DSM 45598</strain>
    </source>
</reference>
<gene>
    <name evidence="3" type="ORF">RMN56_12830</name>
</gene>
<feature type="signal peptide" evidence="1">
    <location>
        <begin position="1"/>
        <end position="29"/>
    </location>
</feature>
<dbReference type="Pfam" id="PF18911">
    <property type="entry name" value="PKD_4"/>
    <property type="match status" value="1"/>
</dbReference>
<dbReference type="SMART" id="SM00089">
    <property type="entry name" value="PKD"/>
    <property type="match status" value="1"/>
</dbReference>
<dbReference type="RefSeq" id="WP_313724013.1">
    <property type="nucleotide sequence ID" value="NZ_CP134876.1"/>
</dbReference>
<dbReference type="Proteomes" id="UP001303001">
    <property type="component" value="Chromosome"/>
</dbReference>
<dbReference type="PROSITE" id="PS50093">
    <property type="entry name" value="PKD"/>
    <property type="match status" value="1"/>
</dbReference>
<feature type="chain" id="PRO_5047274392" evidence="1">
    <location>
        <begin position="30"/>
        <end position="480"/>
    </location>
</feature>
<keyword evidence="4" id="KW-1185">Reference proteome</keyword>
<dbReference type="Gene3D" id="2.60.40.10">
    <property type="entry name" value="Immunoglobulins"/>
    <property type="match status" value="2"/>
</dbReference>
<organism evidence="3 4">
    <name type="scientific">Micromonospora halotolerans</name>
    <dbReference type="NCBI Taxonomy" id="709879"/>
    <lineage>
        <taxon>Bacteria</taxon>
        <taxon>Bacillati</taxon>
        <taxon>Actinomycetota</taxon>
        <taxon>Actinomycetes</taxon>
        <taxon>Micromonosporales</taxon>
        <taxon>Micromonosporaceae</taxon>
        <taxon>Micromonospora</taxon>
    </lineage>
</organism>
<dbReference type="InterPro" id="IPR035986">
    <property type="entry name" value="PKD_dom_sf"/>
</dbReference>
<evidence type="ECO:0000313" key="3">
    <source>
        <dbReference type="EMBL" id="WNM42153.1"/>
    </source>
</evidence>
<evidence type="ECO:0000259" key="2">
    <source>
        <dbReference type="PROSITE" id="PS50093"/>
    </source>
</evidence>
<dbReference type="InterPro" id="IPR000601">
    <property type="entry name" value="PKD_dom"/>
</dbReference>